<feature type="signal peptide" evidence="1">
    <location>
        <begin position="1"/>
        <end position="16"/>
    </location>
</feature>
<keyword evidence="1" id="KW-0732">Signal</keyword>
<reference evidence="2" key="1">
    <citation type="submission" date="2015-12" db="EMBL/GenBank/DDBJ databases">
        <title>De novo transcriptome assembly of four potential Pierce s Disease insect vectors from Arizona vineyards.</title>
        <authorList>
            <person name="Tassone E.E."/>
        </authorList>
    </citation>
    <scope>NUCLEOTIDE SEQUENCE</scope>
</reference>
<proteinExistence type="predicted"/>
<name>A0A1B6CHC6_9HEMI</name>
<dbReference type="AlphaFoldDB" id="A0A1B6CHC6"/>
<protein>
    <submittedName>
        <fullName evidence="2">Uncharacterized protein</fullName>
    </submittedName>
</protein>
<sequence length="153" mass="18171">MKLFLVLFSAFAWTLTEDCDSRFDEFKPILKKVGLESWYPKIMEEMKKKGYLTKEVDFSVMEEIEQISRRLSDLSQITKRHKKFLSDKVESLIKMIMNKLKPDFKALNYSKDVLMRAFNLTESEVVAYKENYNTANSKFKELELYLYKDTALC</sequence>
<accession>A0A1B6CHC6</accession>
<dbReference type="EMBL" id="GEDC01016362">
    <property type="protein sequence ID" value="JAS20936.1"/>
    <property type="molecule type" value="Transcribed_RNA"/>
</dbReference>
<organism evidence="2">
    <name type="scientific">Clastoptera arizonana</name>
    <name type="common">Arizona spittle bug</name>
    <dbReference type="NCBI Taxonomy" id="38151"/>
    <lineage>
        <taxon>Eukaryota</taxon>
        <taxon>Metazoa</taxon>
        <taxon>Ecdysozoa</taxon>
        <taxon>Arthropoda</taxon>
        <taxon>Hexapoda</taxon>
        <taxon>Insecta</taxon>
        <taxon>Pterygota</taxon>
        <taxon>Neoptera</taxon>
        <taxon>Paraneoptera</taxon>
        <taxon>Hemiptera</taxon>
        <taxon>Auchenorrhyncha</taxon>
        <taxon>Cercopoidea</taxon>
        <taxon>Clastopteridae</taxon>
        <taxon>Clastoptera</taxon>
    </lineage>
</organism>
<gene>
    <name evidence="3" type="ORF">g.7285</name>
    <name evidence="2" type="ORF">g.7287</name>
</gene>
<dbReference type="EMBL" id="GEDC01024517">
    <property type="protein sequence ID" value="JAS12781.1"/>
    <property type="molecule type" value="Transcribed_RNA"/>
</dbReference>
<evidence type="ECO:0000256" key="1">
    <source>
        <dbReference type="SAM" id="SignalP"/>
    </source>
</evidence>
<evidence type="ECO:0000313" key="2">
    <source>
        <dbReference type="EMBL" id="JAS12781.1"/>
    </source>
</evidence>
<feature type="chain" id="PRO_5008580382" evidence="1">
    <location>
        <begin position="17"/>
        <end position="153"/>
    </location>
</feature>
<evidence type="ECO:0000313" key="3">
    <source>
        <dbReference type="EMBL" id="JAS20936.1"/>
    </source>
</evidence>